<evidence type="ECO:0000313" key="1">
    <source>
        <dbReference type="EMBL" id="GME75893.1"/>
    </source>
</evidence>
<protein>
    <submittedName>
        <fullName evidence="1">Unnamed protein product</fullName>
    </submittedName>
</protein>
<organism evidence="1 2">
    <name type="scientific">Ambrosiozyma monospora</name>
    <name type="common">Yeast</name>
    <name type="synonym">Endomycopsis monosporus</name>
    <dbReference type="NCBI Taxonomy" id="43982"/>
    <lineage>
        <taxon>Eukaryota</taxon>
        <taxon>Fungi</taxon>
        <taxon>Dikarya</taxon>
        <taxon>Ascomycota</taxon>
        <taxon>Saccharomycotina</taxon>
        <taxon>Pichiomycetes</taxon>
        <taxon>Pichiales</taxon>
        <taxon>Pichiaceae</taxon>
        <taxon>Ambrosiozyma</taxon>
    </lineage>
</organism>
<keyword evidence="2" id="KW-1185">Reference proteome</keyword>
<name>A0ACB5SX90_AMBMO</name>
<accession>A0ACB5SX90</accession>
<dbReference type="EMBL" id="BSXS01001345">
    <property type="protein sequence ID" value="GME75893.1"/>
    <property type="molecule type" value="Genomic_DNA"/>
</dbReference>
<proteinExistence type="predicted"/>
<evidence type="ECO:0000313" key="2">
    <source>
        <dbReference type="Proteomes" id="UP001165064"/>
    </source>
</evidence>
<sequence length="482" mass="52368">MDWIHMGMLKDMGTQGFHERKTSQGGGSVSGGFRSRSSSAAVANENGYGSENGTSVTKTRSTKEYRMLYYYLLTKYQRVNKENVKLELLENQLNKILRYHELRNGMLVDLLKFLDNQGQFHLQEDTDLERLTKLQATLGKSEPIVDNLAKLLKAEKVPPPEDPNSDSTVAQVTLAKAKAKAAAGAKRKRAAMVAAAAAAAAAAANGADANGSNAPATTTSTSTNNRSAAYYRHQQQLLQEATQDHDVDVASQCIPETSALLDSKLTVRKQLSESYYVLQSNPVNLICDKECLSVISTVKKNKFYNHEVKQYSDYKRRKVCDDVPSNGSGLGSDKDGLDGSVSPDRGMSPDVAATDDESDLNIKTKTKSSKAKTTRKRKKSTGPADKKKVTKATKGSKSSKLKFVNLAAGDQPQQKKQKGKSKQKSKSKQHVDHTDEDEDKKSVTPGADGLKDAGNENETETEVEVDDEEVVNGVGVVDAAVA</sequence>
<reference evidence="1" key="1">
    <citation type="submission" date="2023-04" db="EMBL/GenBank/DDBJ databases">
        <title>Ambrosiozyma monospora NBRC 10751.</title>
        <authorList>
            <person name="Ichikawa N."/>
            <person name="Sato H."/>
            <person name="Tonouchi N."/>
        </authorList>
    </citation>
    <scope>NUCLEOTIDE SEQUENCE</scope>
    <source>
        <strain evidence="1">NBRC 10751</strain>
    </source>
</reference>
<comment type="caution">
    <text evidence="1">The sequence shown here is derived from an EMBL/GenBank/DDBJ whole genome shotgun (WGS) entry which is preliminary data.</text>
</comment>
<dbReference type="Proteomes" id="UP001165064">
    <property type="component" value="Unassembled WGS sequence"/>
</dbReference>
<gene>
    <name evidence="1" type="ORF">Amon02_000235400</name>
</gene>